<dbReference type="AlphaFoldDB" id="A0A0U3N1M7"/>
<reference evidence="5 6" key="1">
    <citation type="submission" date="2015-10" db="EMBL/GenBank/DDBJ databases">
        <title>The world's first case of liver abscess caused by Pannonibacter phragmitetus.</title>
        <authorList>
            <person name="Ming D."/>
            <person name="Wang M."/>
            <person name="Zhou Y."/>
            <person name="Jiang T."/>
            <person name="Hu S."/>
        </authorList>
    </citation>
    <scope>NUCLEOTIDE SEQUENCE [LARGE SCALE GENOMIC DNA]</scope>
    <source>
        <strain evidence="5 6">31801</strain>
        <plasmid evidence="6">Plasmid p.p-1</plasmid>
    </source>
</reference>
<evidence type="ECO:0000313" key="6">
    <source>
        <dbReference type="Proteomes" id="UP000064921"/>
    </source>
</evidence>
<dbReference type="PANTHER" id="PTHR30055">
    <property type="entry name" value="HTH-TYPE TRANSCRIPTIONAL REGULATOR RUTR"/>
    <property type="match status" value="1"/>
</dbReference>
<dbReference type="PROSITE" id="PS50977">
    <property type="entry name" value="HTH_TETR_2"/>
    <property type="match status" value="1"/>
</dbReference>
<evidence type="ECO:0000313" key="5">
    <source>
        <dbReference type="EMBL" id="ALV30439.1"/>
    </source>
</evidence>
<dbReference type="InterPro" id="IPR009057">
    <property type="entry name" value="Homeodomain-like_sf"/>
</dbReference>
<dbReference type="InterPro" id="IPR050109">
    <property type="entry name" value="HTH-type_TetR-like_transc_reg"/>
</dbReference>
<dbReference type="Gene3D" id="1.10.357.10">
    <property type="entry name" value="Tetracycline Repressor, domain 2"/>
    <property type="match status" value="1"/>
</dbReference>
<dbReference type="SUPFAM" id="SSF46689">
    <property type="entry name" value="Homeodomain-like"/>
    <property type="match status" value="1"/>
</dbReference>
<dbReference type="EMBL" id="CP013069">
    <property type="protein sequence ID" value="ALV30439.1"/>
    <property type="molecule type" value="Genomic_DNA"/>
</dbReference>
<protein>
    <recommendedName>
        <fullName evidence="4">HTH tetR-type domain-containing protein</fullName>
    </recommendedName>
</protein>
<dbReference type="Proteomes" id="UP000064921">
    <property type="component" value="Plasmid p.p-1"/>
</dbReference>
<gene>
    <name evidence="5" type="ORF">APZ00_24670</name>
</gene>
<dbReference type="GO" id="GO:0000976">
    <property type="term" value="F:transcription cis-regulatory region binding"/>
    <property type="evidence" value="ECO:0007669"/>
    <property type="project" value="TreeGrafter"/>
</dbReference>
<proteinExistence type="predicted"/>
<feature type="region of interest" description="Disordered" evidence="3">
    <location>
        <begin position="1"/>
        <end position="20"/>
    </location>
</feature>
<organism evidence="5 6">
    <name type="scientific">Pannonibacter phragmitetus</name>
    <dbReference type="NCBI Taxonomy" id="121719"/>
    <lineage>
        <taxon>Bacteria</taxon>
        <taxon>Pseudomonadati</taxon>
        <taxon>Pseudomonadota</taxon>
        <taxon>Alphaproteobacteria</taxon>
        <taxon>Hyphomicrobiales</taxon>
        <taxon>Stappiaceae</taxon>
        <taxon>Pannonibacter</taxon>
    </lineage>
</organism>
<feature type="DNA-binding region" description="H-T-H motif" evidence="2">
    <location>
        <begin position="43"/>
        <end position="62"/>
    </location>
</feature>
<geneLocation type="plasmid" evidence="5 6">
    <name>p.p-1</name>
</geneLocation>
<dbReference type="RefSeq" id="WP_058900990.1">
    <property type="nucleotide sequence ID" value="NZ_CP013069.1"/>
</dbReference>
<dbReference type="Pfam" id="PF14246">
    <property type="entry name" value="TetR_C_7"/>
    <property type="match status" value="1"/>
</dbReference>
<dbReference type="KEGG" id="pphr:APZ00_24670"/>
<dbReference type="InterPro" id="IPR001647">
    <property type="entry name" value="HTH_TetR"/>
</dbReference>
<keyword evidence="5" id="KW-0614">Plasmid</keyword>
<evidence type="ECO:0000256" key="1">
    <source>
        <dbReference type="ARBA" id="ARBA00023125"/>
    </source>
</evidence>
<evidence type="ECO:0000256" key="3">
    <source>
        <dbReference type="SAM" id="MobiDB-lite"/>
    </source>
</evidence>
<dbReference type="InterPro" id="IPR039536">
    <property type="entry name" value="TetR_C_Proteobacteria"/>
</dbReference>
<dbReference type="Pfam" id="PF00440">
    <property type="entry name" value="TetR_N"/>
    <property type="match status" value="1"/>
</dbReference>
<dbReference type="PANTHER" id="PTHR30055:SF223">
    <property type="entry name" value="HTH-TYPE TRANSCRIPTIONAL REGULATOR UIDR"/>
    <property type="match status" value="1"/>
</dbReference>
<keyword evidence="1 2" id="KW-0238">DNA-binding</keyword>
<name>A0A0U3N1M7_9HYPH</name>
<evidence type="ECO:0000256" key="2">
    <source>
        <dbReference type="PROSITE-ProRule" id="PRU00335"/>
    </source>
</evidence>
<sequence length="216" mass="23892">MTGPASPRPRRGRPKVADDQEQQRLIVEAATALFLAKGYGKTSMTGIASEARMSLSTIYRFFPGKADLFAAVVASHRETMLALPGDYDGLPLDEALARIFHVNLDAGANRKREALMTMFLNATRQFPELMPILHTHGPEQSHQLLAGWLQRQHDLGFAKVDDAGTAAMMIMDTAFGAVAHKAPDAPHWPGRQDRALYLRRCFRMLARGLAPREGEK</sequence>
<dbReference type="PRINTS" id="PR00455">
    <property type="entry name" value="HTHTETR"/>
</dbReference>
<dbReference type="GO" id="GO:0003700">
    <property type="term" value="F:DNA-binding transcription factor activity"/>
    <property type="evidence" value="ECO:0007669"/>
    <property type="project" value="TreeGrafter"/>
</dbReference>
<feature type="domain" description="HTH tetR-type" evidence="4">
    <location>
        <begin position="20"/>
        <end position="80"/>
    </location>
</feature>
<keyword evidence="6" id="KW-1185">Reference proteome</keyword>
<accession>A0A0U3N1M7</accession>
<evidence type="ECO:0000259" key="4">
    <source>
        <dbReference type="PROSITE" id="PS50977"/>
    </source>
</evidence>